<dbReference type="InterPro" id="IPR051311">
    <property type="entry name" value="DedA_domain"/>
</dbReference>
<dbReference type="RefSeq" id="WP_148073117.1">
    <property type="nucleotide sequence ID" value="NZ_CP042913.1"/>
</dbReference>
<protein>
    <submittedName>
        <fullName evidence="8">Inner membrane protein YohD</fullName>
    </submittedName>
</protein>
<dbReference type="EMBL" id="CP042913">
    <property type="protein sequence ID" value="QEG34467.1"/>
    <property type="molecule type" value="Genomic_DNA"/>
</dbReference>
<dbReference type="PANTHER" id="PTHR42709:SF6">
    <property type="entry name" value="UNDECAPRENYL PHOSPHATE TRANSPORTER A"/>
    <property type="match status" value="1"/>
</dbReference>
<dbReference type="KEGG" id="bgok:Pr1d_17470"/>
<gene>
    <name evidence="8" type="primary">yohD</name>
    <name evidence="8" type="ORF">Pr1d_17470</name>
</gene>
<comment type="subcellular location">
    <subcellularLocation>
        <location evidence="1">Cell membrane</location>
        <topology evidence="1">Multi-pass membrane protein</topology>
    </subcellularLocation>
</comment>
<sequence>MDVLIESGGYLGIVFFLLLTGCGLPIPEEVPIVLAGIVSSQGNLNPGFAFLACVVGALLGDTAMYAIGYHFGHGLVMRHPKLSKLVGAQREEYFEQSIQRHMFKVMLLARFMVGVRAPVYLSAGVARVSYRKFILYDLFCATLVVGTFFTVAYFFGDSIVETIREAEVGFTLCVILVLLIGFLWWLRRQRQQVLDEVLVRHTSKNDRVDEVSKEQSLD</sequence>
<keyword evidence="5 6" id="KW-0472">Membrane</keyword>
<evidence type="ECO:0000256" key="1">
    <source>
        <dbReference type="ARBA" id="ARBA00004651"/>
    </source>
</evidence>
<keyword evidence="4 6" id="KW-1133">Transmembrane helix</keyword>
<dbReference type="InterPro" id="IPR032816">
    <property type="entry name" value="VTT_dom"/>
</dbReference>
<keyword evidence="2" id="KW-1003">Cell membrane</keyword>
<dbReference type="AlphaFoldDB" id="A0A5B9Q648"/>
<feature type="transmembrane region" description="Helical" evidence="6">
    <location>
        <begin position="133"/>
        <end position="156"/>
    </location>
</feature>
<feature type="domain" description="VTT" evidence="7">
    <location>
        <begin position="26"/>
        <end position="147"/>
    </location>
</feature>
<accession>A0A5B9Q648</accession>
<organism evidence="8 9">
    <name type="scientific">Bythopirellula goksoeyrii</name>
    <dbReference type="NCBI Taxonomy" id="1400387"/>
    <lineage>
        <taxon>Bacteria</taxon>
        <taxon>Pseudomonadati</taxon>
        <taxon>Planctomycetota</taxon>
        <taxon>Planctomycetia</taxon>
        <taxon>Pirellulales</taxon>
        <taxon>Lacipirellulaceae</taxon>
        <taxon>Bythopirellula</taxon>
    </lineage>
</organism>
<evidence type="ECO:0000256" key="4">
    <source>
        <dbReference type="ARBA" id="ARBA00022989"/>
    </source>
</evidence>
<keyword evidence="3 6" id="KW-0812">Transmembrane</keyword>
<name>A0A5B9Q648_9BACT</name>
<evidence type="ECO:0000256" key="2">
    <source>
        <dbReference type="ARBA" id="ARBA00022475"/>
    </source>
</evidence>
<dbReference type="PANTHER" id="PTHR42709">
    <property type="entry name" value="ALKALINE PHOSPHATASE LIKE PROTEIN"/>
    <property type="match status" value="1"/>
</dbReference>
<evidence type="ECO:0000259" key="7">
    <source>
        <dbReference type="Pfam" id="PF09335"/>
    </source>
</evidence>
<feature type="transmembrane region" description="Helical" evidence="6">
    <location>
        <begin position="7"/>
        <end position="27"/>
    </location>
</feature>
<proteinExistence type="predicted"/>
<reference evidence="8 9" key="1">
    <citation type="submission" date="2019-08" db="EMBL/GenBank/DDBJ databases">
        <title>Deep-cultivation of Planctomycetes and their phenomic and genomic characterization uncovers novel biology.</title>
        <authorList>
            <person name="Wiegand S."/>
            <person name="Jogler M."/>
            <person name="Boedeker C."/>
            <person name="Pinto D."/>
            <person name="Vollmers J."/>
            <person name="Rivas-Marin E."/>
            <person name="Kohn T."/>
            <person name="Peeters S.H."/>
            <person name="Heuer A."/>
            <person name="Rast P."/>
            <person name="Oberbeckmann S."/>
            <person name="Bunk B."/>
            <person name="Jeske O."/>
            <person name="Meyerdierks A."/>
            <person name="Storesund J.E."/>
            <person name="Kallscheuer N."/>
            <person name="Luecker S."/>
            <person name="Lage O.M."/>
            <person name="Pohl T."/>
            <person name="Merkel B.J."/>
            <person name="Hornburger P."/>
            <person name="Mueller R.-W."/>
            <person name="Bruemmer F."/>
            <person name="Labrenz M."/>
            <person name="Spormann A.M."/>
            <person name="Op den Camp H."/>
            <person name="Overmann J."/>
            <person name="Amann R."/>
            <person name="Jetten M.S.M."/>
            <person name="Mascher T."/>
            <person name="Medema M.H."/>
            <person name="Devos D.P."/>
            <person name="Kaster A.-K."/>
            <person name="Ovreas L."/>
            <person name="Rohde M."/>
            <person name="Galperin M.Y."/>
            <person name="Jogler C."/>
        </authorList>
    </citation>
    <scope>NUCLEOTIDE SEQUENCE [LARGE SCALE GENOMIC DNA]</scope>
    <source>
        <strain evidence="8 9">Pr1d</strain>
    </source>
</reference>
<dbReference type="Proteomes" id="UP000323917">
    <property type="component" value="Chromosome"/>
</dbReference>
<evidence type="ECO:0000256" key="6">
    <source>
        <dbReference type="SAM" id="Phobius"/>
    </source>
</evidence>
<dbReference type="OrthoDB" id="9813426at2"/>
<feature type="transmembrane region" description="Helical" evidence="6">
    <location>
        <begin position="168"/>
        <end position="186"/>
    </location>
</feature>
<evidence type="ECO:0000256" key="3">
    <source>
        <dbReference type="ARBA" id="ARBA00022692"/>
    </source>
</evidence>
<evidence type="ECO:0000313" key="9">
    <source>
        <dbReference type="Proteomes" id="UP000323917"/>
    </source>
</evidence>
<evidence type="ECO:0000313" key="8">
    <source>
        <dbReference type="EMBL" id="QEG34467.1"/>
    </source>
</evidence>
<keyword evidence="9" id="KW-1185">Reference proteome</keyword>
<dbReference type="GO" id="GO:0005886">
    <property type="term" value="C:plasma membrane"/>
    <property type="evidence" value="ECO:0007669"/>
    <property type="project" value="UniProtKB-SubCell"/>
</dbReference>
<dbReference type="Pfam" id="PF09335">
    <property type="entry name" value="VTT_dom"/>
    <property type="match status" value="1"/>
</dbReference>
<evidence type="ECO:0000256" key="5">
    <source>
        <dbReference type="ARBA" id="ARBA00023136"/>
    </source>
</evidence>
<feature type="transmembrane region" description="Helical" evidence="6">
    <location>
        <begin position="47"/>
        <end position="71"/>
    </location>
</feature>